<keyword evidence="1" id="KW-1133">Transmembrane helix</keyword>
<dbReference type="PROSITE" id="PS51841">
    <property type="entry name" value="LTD"/>
    <property type="match status" value="2"/>
</dbReference>
<dbReference type="InterPro" id="IPR036415">
    <property type="entry name" value="Lamin_tail_dom_sf"/>
</dbReference>
<feature type="transmembrane region" description="Helical" evidence="1">
    <location>
        <begin position="12"/>
        <end position="34"/>
    </location>
</feature>
<dbReference type="CDD" id="cd00146">
    <property type="entry name" value="PKD"/>
    <property type="match status" value="1"/>
</dbReference>
<dbReference type="SUPFAM" id="SSF74853">
    <property type="entry name" value="Lamin A/C globular tail domain"/>
    <property type="match status" value="2"/>
</dbReference>
<dbReference type="Pfam" id="PF18911">
    <property type="entry name" value="PKD_4"/>
    <property type="match status" value="1"/>
</dbReference>
<evidence type="ECO:0000313" key="5">
    <source>
        <dbReference type="Proteomes" id="UP000186940"/>
    </source>
</evidence>
<accession>A0A1F2PA47</accession>
<evidence type="ECO:0000256" key="1">
    <source>
        <dbReference type="SAM" id="Phobius"/>
    </source>
</evidence>
<dbReference type="InterPro" id="IPR001322">
    <property type="entry name" value="Lamin_tail_dom"/>
</dbReference>
<gene>
    <name evidence="4" type="ORF">SCAL_000900</name>
</gene>
<keyword evidence="1" id="KW-0812">Transmembrane</keyword>
<dbReference type="AlphaFoldDB" id="A0A1F2PA47"/>
<dbReference type="STRING" id="1838285.SCAL_000900"/>
<dbReference type="SMART" id="SM00089">
    <property type="entry name" value="PKD"/>
    <property type="match status" value="1"/>
</dbReference>
<dbReference type="Gene3D" id="2.60.40.1260">
    <property type="entry name" value="Lamin Tail domain"/>
    <property type="match status" value="2"/>
</dbReference>
<keyword evidence="1" id="KW-0472">Membrane</keyword>
<proteinExistence type="predicted"/>
<evidence type="ECO:0000259" key="3">
    <source>
        <dbReference type="PROSITE" id="PS51841"/>
    </source>
</evidence>
<organism evidence="4 5">
    <name type="scientific">Candidatus Syntropharchaeum caldarium</name>
    <dbReference type="NCBI Taxonomy" id="1838285"/>
    <lineage>
        <taxon>Archaea</taxon>
        <taxon>Methanobacteriati</taxon>
        <taxon>Methanobacteriota</taxon>
        <taxon>Stenosarchaea group</taxon>
        <taxon>Methanomicrobia</taxon>
        <taxon>Methanosarcinales</taxon>
        <taxon>ANME-2 cluster</taxon>
        <taxon>Candidatus Syntropharchaeum</taxon>
    </lineage>
</organism>
<feature type="domain" description="LTD" evidence="3">
    <location>
        <begin position="290"/>
        <end position="414"/>
    </location>
</feature>
<evidence type="ECO:0000259" key="2">
    <source>
        <dbReference type="PROSITE" id="PS50093"/>
    </source>
</evidence>
<dbReference type="InterPro" id="IPR022409">
    <property type="entry name" value="PKD/Chitinase_dom"/>
</dbReference>
<dbReference type="PROSITE" id="PS50093">
    <property type="entry name" value="PKD"/>
    <property type="match status" value="1"/>
</dbReference>
<reference evidence="4" key="1">
    <citation type="submission" date="2016-05" db="EMBL/GenBank/DDBJ databases">
        <title>Microbial consortia oxidize butane by reversing methanogenesis.</title>
        <authorList>
            <person name="Laso-Perez R."/>
            <person name="Richter M."/>
            <person name="Wegener G."/>
            <person name="Musat F."/>
        </authorList>
    </citation>
    <scope>NUCLEOTIDE SEQUENCE [LARGE SCALE GENOMIC DNA]</scope>
    <source>
        <strain evidence="4">BOX2</strain>
    </source>
</reference>
<comment type="caution">
    <text evidence="4">The sequence shown here is derived from an EMBL/GenBank/DDBJ whole genome shotgun (WGS) entry which is preliminary data.</text>
</comment>
<sequence>MSVIKFKYKLCEVVTGMTWSVSTAAVIATITLMLSSSGCFEVAPADRVPDNHTKSEAVAGAMHPPHISLPDSFNLTASTSTMLDATSYLSDTDEIVAYSWNTGDGRVINESVIKLYYPNPGTYNLTLTVTGRSGYILTASSLVEVHAADEVVKTPNSINPASTPIITPTPVPTVAIDPVITHIEFDPPGRDGDKLNEEWVEIFNRGESVIDMGGWKLADLANHSYIFHEGFKLEAGGKVRIHVGEGTDSATDLYMNSTRPIWNNDGDTATLYDDSGVILDQYSYMVEITSTPTATPTPAPTQAHLAGVLIYEINFNPEGDDRVNLTGEWVEILNNGSDPVNMEGWLLKDAKNHTYVFPDGFTLFQGSKVRVHVGEGTDSATDLYMNSTSPIWNNDGDTATLFDEVGEIVDQYSY</sequence>
<dbReference type="InterPro" id="IPR000601">
    <property type="entry name" value="PKD_dom"/>
</dbReference>
<dbReference type="Gene3D" id="2.60.40.10">
    <property type="entry name" value="Immunoglobulins"/>
    <property type="match status" value="1"/>
</dbReference>
<dbReference type="InterPro" id="IPR035986">
    <property type="entry name" value="PKD_dom_sf"/>
</dbReference>
<keyword evidence="5" id="KW-1185">Reference proteome</keyword>
<dbReference type="EMBL" id="LYOS01000002">
    <property type="protein sequence ID" value="OFV68260.1"/>
    <property type="molecule type" value="Genomic_DNA"/>
</dbReference>
<dbReference type="Proteomes" id="UP000186940">
    <property type="component" value="Unassembled WGS sequence"/>
</dbReference>
<dbReference type="Pfam" id="PF00932">
    <property type="entry name" value="LTD"/>
    <property type="match status" value="2"/>
</dbReference>
<evidence type="ECO:0000313" key="4">
    <source>
        <dbReference type="EMBL" id="OFV68260.1"/>
    </source>
</evidence>
<feature type="domain" description="LTD" evidence="3">
    <location>
        <begin position="154"/>
        <end position="286"/>
    </location>
</feature>
<feature type="domain" description="PKD" evidence="2">
    <location>
        <begin position="93"/>
        <end position="145"/>
    </location>
</feature>
<name>A0A1F2PA47_9EURY</name>
<dbReference type="SUPFAM" id="SSF49299">
    <property type="entry name" value="PKD domain"/>
    <property type="match status" value="1"/>
</dbReference>
<protein>
    <submittedName>
        <fullName evidence="4">Competence-like protein</fullName>
    </submittedName>
</protein>
<dbReference type="InterPro" id="IPR013783">
    <property type="entry name" value="Ig-like_fold"/>
</dbReference>